<organism evidence="7">
    <name type="scientific">Aegilops tauschii</name>
    <name type="common">Tausch's goatgrass</name>
    <name type="synonym">Aegilops squarrosa</name>
    <dbReference type="NCBI Taxonomy" id="37682"/>
    <lineage>
        <taxon>Eukaryota</taxon>
        <taxon>Viridiplantae</taxon>
        <taxon>Streptophyta</taxon>
        <taxon>Embryophyta</taxon>
        <taxon>Tracheophyta</taxon>
        <taxon>Spermatophyta</taxon>
        <taxon>Magnoliopsida</taxon>
        <taxon>Liliopsida</taxon>
        <taxon>Poales</taxon>
        <taxon>Poaceae</taxon>
        <taxon>BOP clade</taxon>
        <taxon>Pooideae</taxon>
        <taxon>Triticodae</taxon>
        <taxon>Triticeae</taxon>
        <taxon>Triticinae</taxon>
        <taxon>Aegilops</taxon>
    </lineage>
</organism>
<evidence type="ECO:0000256" key="1">
    <source>
        <dbReference type="ARBA" id="ARBA00008894"/>
    </source>
</evidence>
<dbReference type="CDD" id="cd14798">
    <property type="entry name" value="RX-CC_like"/>
    <property type="match status" value="1"/>
</dbReference>
<proteinExistence type="inferred from homology"/>
<keyword evidence="2" id="KW-0433">Leucine-rich repeat</keyword>
<keyword evidence="4" id="KW-0547">Nucleotide-binding</keyword>
<reference evidence="7" key="1">
    <citation type="submission" date="2015-06" db="UniProtKB">
        <authorList>
            <consortium name="EnsemblPlants"/>
        </authorList>
    </citation>
    <scope>IDENTIFICATION</scope>
</reference>
<evidence type="ECO:0000256" key="2">
    <source>
        <dbReference type="ARBA" id="ARBA00022614"/>
    </source>
</evidence>
<evidence type="ECO:0000259" key="6">
    <source>
        <dbReference type="Pfam" id="PF18052"/>
    </source>
</evidence>
<dbReference type="Gene3D" id="1.20.5.4130">
    <property type="match status" value="1"/>
</dbReference>
<sequence length="144" mass="16731">MEVVTGAMTTLLPTLAGLLKEEYDLHKNTRGEIRFLKAELESMETALLKISEAPLDQQPDVQVKLWAKEVRELSYEIEDSVDKFLVRLDRRAQKNPHSFMGFIHKSIDLMTKAKIRHKMGTEIKDIRSRIKEVVSNQYLHQVRV</sequence>
<accession>M8CDB1</accession>
<dbReference type="AlphaFoldDB" id="M8CDB1"/>
<dbReference type="Pfam" id="PF18052">
    <property type="entry name" value="Rx_N"/>
    <property type="match status" value="1"/>
</dbReference>
<evidence type="ECO:0000256" key="3">
    <source>
        <dbReference type="ARBA" id="ARBA00022737"/>
    </source>
</evidence>
<dbReference type="InterPro" id="IPR038005">
    <property type="entry name" value="RX-like_CC"/>
</dbReference>
<dbReference type="EnsemblPlants" id="EMT25127">
    <property type="protein sequence ID" value="EMT25127"/>
    <property type="gene ID" value="F775_43788"/>
</dbReference>
<evidence type="ECO:0000256" key="5">
    <source>
        <dbReference type="ARBA" id="ARBA00022821"/>
    </source>
</evidence>
<keyword evidence="5" id="KW-0611">Plant defense</keyword>
<dbReference type="PANTHER" id="PTHR19338">
    <property type="entry name" value="TRANSLOCASE OF INNER MITOCHONDRIAL MEMBRANE 13 HOMOLOG"/>
    <property type="match status" value="1"/>
</dbReference>
<protein>
    <recommendedName>
        <fullName evidence="6">Disease resistance N-terminal domain-containing protein</fullName>
    </recommendedName>
</protein>
<dbReference type="GO" id="GO:0006952">
    <property type="term" value="P:defense response"/>
    <property type="evidence" value="ECO:0007669"/>
    <property type="project" value="UniProtKB-KW"/>
</dbReference>
<evidence type="ECO:0000313" key="7">
    <source>
        <dbReference type="EnsemblPlants" id="EMT25127"/>
    </source>
</evidence>
<feature type="domain" description="Disease resistance N-terminal" evidence="6">
    <location>
        <begin position="7"/>
        <end position="97"/>
    </location>
</feature>
<dbReference type="PANTHER" id="PTHR19338:SF53">
    <property type="entry name" value="RX N-TERMINAL DOMAIN-CONTAINING PROTEIN"/>
    <property type="match status" value="1"/>
</dbReference>
<dbReference type="GO" id="GO:0000166">
    <property type="term" value="F:nucleotide binding"/>
    <property type="evidence" value="ECO:0007669"/>
    <property type="project" value="UniProtKB-KW"/>
</dbReference>
<comment type="similarity">
    <text evidence="1">Belongs to the disease resistance NB-LRR family.</text>
</comment>
<keyword evidence="3" id="KW-0677">Repeat</keyword>
<evidence type="ECO:0000256" key="4">
    <source>
        <dbReference type="ARBA" id="ARBA00022741"/>
    </source>
</evidence>
<dbReference type="InterPro" id="IPR041118">
    <property type="entry name" value="Rx_N"/>
</dbReference>
<name>M8CDB1_AEGTA</name>